<dbReference type="EMBL" id="RSAS01000272">
    <property type="protein sequence ID" value="RRR74460.1"/>
    <property type="molecule type" value="Genomic_DNA"/>
</dbReference>
<name>A0A426U3P1_9CHLR</name>
<evidence type="ECO:0000256" key="6">
    <source>
        <dbReference type="ARBA" id="ARBA00047942"/>
    </source>
</evidence>
<dbReference type="InterPro" id="IPR009528">
    <property type="entry name" value="Restrct_endonuc_II_BsuBI_C"/>
</dbReference>
<keyword evidence="3 10" id="KW-0489">Methyltransferase</keyword>
<dbReference type="InterPro" id="IPR029063">
    <property type="entry name" value="SAM-dependent_MTases_sf"/>
</dbReference>
<evidence type="ECO:0000259" key="7">
    <source>
        <dbReference type="Pfam" id="PF06616"/>
    </source>
</evidence>
<dbReference type="PANTHER" id="PTHR33841:SF5">
    <property type="entry name" value="DNA METHYLASE (MODIFICATION METHYLASE) (METHYLTRANSFERASE)-RELATED"/>
    <property type="match status" value="1"/>
</dbReference>
<dbReference type="PRINTS" id="PR00507">
    <property type="entry name" value="N12N6MTFRASE"/>
</dbReference>
<dbReference type="Gene3D" id="3.40.50.150">
    <property type="entry name" value="Vaccinia Virus protein VP39"/>
    <property type="match status" value="1"/>
</dbReference>
<comment type="catalytic activity">
    <reaction evidence="6">
        <text>a 2'-deoxyadenosine in DNA + S-adenosyl-L-methionine = an N(6)-methyl-2'-deoxyadenosine in DNA + S-adenosyl-L-homocysteine + H(+)</text>
        <dbReference type="Rhea" id="RHEA:15197"/>
        <dbReference type="Rhea" id="RHEA-COMP:12418"/>
        <dbReference type="Rhea" id="RHEA-COMP:12419"/>
        <dbReference type="ChEBI" id="CHEBI:15378"/>
        <dbReference type="ChEBI" id="CHEBI:57856"/>
        <dbReference type="ChEBI" id="CHEBI:59789"/>
        <dbReference type="ChEBI" id="CHEBI:90615"/>
        <dbReference type="ChEBI" id="CHEBI:90616"/>
        <dbReference type="EC" id="2.1.1.72"/>
    </reaction>
</comment>
<proteinExistence type="inferred from homology"/>
<dbReference type="GO" id="GO:0009036">
    <property type="term" value="F:type II site-specific deoxyribonuclease activity"/>
    <property type="evidence" value="ECO:0007669"/>
    <property type="project" value="InterPro"/>
</dbReference>
<feature type="domain" description="BsuBI/PstI restriction endonuclease" evidence="7">
    <location>
        <begin position="666"/>
        <end position="817"/>
    </location>
</feature>
<keyword evidence="5" id="KW-0949">S-adenosyl-L-methionine</keyword>
<dbReference type="GO" id="GO:0000287">
    <property type="term" value="F:magnesium ion binding"/>
    <property type="evidence" value="ECO:0007669"/>
    <property type="project" value="InterPro"/>
</dbReference>
<dbReference type="Gene3D" id="1.10.10.1820">
    <property type="entry name" value="BsuBI/PstI restriction endonuclease-like"/>
    <property type="match status" value="1"/>
</dbReference>
<dbReference type="GO" id="GO:0003677">
    <property type="term" value="F:DNA binding"/>
    <property type="evidence" value="ECO:0007669"/>
    <property type="project" value="InterPro"/>
</dbReference>
<dbReference type="InterPro" id="IPR011639">
    <property type="entry name" value="MethylTrfase_TaqI-like_dom"/>
</dbReference>
<evidence type="ECO:0000256" key="3">
    <source>
        <dbReference type="ARBA" id="ARBA00022603"/>
    </source>
</evidence>
<dbReference type="EC" id="2.1.1.72" evidence="2"/>
<evidence type="ECO:0000256" key="4">
    <source>
        <dbReference type="ARBA" id="ARBA00022679"/>
    </source>
</evidence>
<dbReference type="Proteomes" id="UP000280307">
    <property type="component" value="Unassembled WGS sequence"/>
</dbReference>
<dbReference type="InterPro" id="IPR050953">
    <property type="entry name" value="N4_N6_ade-DNA_methylase"/>
</dbReference>
<dbReference type="Pfam" id="PF07669">
    <property type="entry name" value="Eco57I"/>
    <property type="match status" value="1"/>
</dbReference>
<comment type="similarity">
    <text evidence="1">Belongs to the N(4)/N(6)-methyltransferase family.</text>
</comment>
<dbReference type="GO" id="GO:0009307">
    <property type="term" value="P:DNA restriction-modification system"/>
    <property type="evidence" value="ECO:0007669"/>
    <property type="project" value="InterPro"/>
</dbReference>
<feature type="domain" description="Type II methyltransferase M.TaqI-like" evidence="8">
    <location>
        <begin position="141"/>
        <end position="234"/>
    </location>
</feature>
<keyword evidence="4 10" id="KW-0808">Transferase</keyword>
<dbReference type="Pfam" id="PF17728">
    <property type="entry name" value="BsuBI_PstI_RE_N"/>
    <property type="match status" value="1"/>
</dbReference>
<accession>A0A426U3P1</accession>
<dbReference type="InterPro" id="IPR041962">
    <property type="entry name" value="BsuBI/PstI_N_sf"/>
</dbReference>
<evidence type="ECO:0000313" key="10">
    <source>
        <dbReference type="EMBL" id="RRR74460.1"/>
    </source>
</evidence>
<sequence length="828" mass="92281">MASLTSTQQLLEQVDLVRLRLGANAARRSTLGQVFTPAPLARLMAGLIAMPHQAVHLIDPGAGLGTLTAAAVEALCQRTDPPETISVTACEIDAALTPYLAATLAACATYCKQFGIAFEAKLVVDDFLHFATQQLAPMFDQPESHFNLALLNPPYRKIQTTSHERRLLSQFGIEVSNVYAGFVALCIKLLRPNGELVAITPRSFCNGPYFRPFRKFLLDHASLRSFYLFDTRQEAFRDAAVLQETVITTAIVGGVQQPTLHIITAHSPSDEMPTVQEVAFAQVVHPADRERFIHLVTNQASQAVVAQMQHLTATLADLGLTVSTGRVVDFRATEYLRDEPSTATVPLLYPTHCEHGQIVWPKAGKKPNAIVYTAATQALFVPNEIYVLIKRFSAKEERRRIVATLFHPDRVASEWVAFENHLNYIHCQGAGLKPDIASGLTAYLNSTLVDTAFRHFNGHTQVNATDLRTLRYPSREQLIALGTLVQPNMEQAQIDELVAREVFSMHATSDPNQIQKRIREALDLLKLLGLPRAQQNERSALTLLALLNIKPDTPWRTAQAPLCGITPMMAFFATHYGRTYAPNTRETVRRQTVHQLLEAGFVLANPDQPDRPVNSPKAVYQIEPRLLTLLQSFGSVGWEANLEEYLASIQTLRVRYARERSAKMLNVQIAEGQLLYLTPGGQNELVKLVLEEFRPRFAPESEVLYVGDAGKKFALFRRDELAELGVVLDEHGKMPDVIMYDATRHWLFLIEAVTSHGPIDGKRHDELSRLFTQAKVGLVFVTAFLDRKGLQKELSNISWETEVWIADAPSHLIHFDGDRFLGPYGGDV</sequence>
<dbReference type="AlphaFoldDB" id="A0A426U3P1"/>
<feature type="domain" description="BsuBI/PstI restriction endonuclease HTH" evidence="9">
    <location>
        <begin position="516"/>
        <end position="652"/>
    </location>
</feature>
<evidence type="ECO:0000259" key="8">
    <source>
        <dbReference type="Pfam" id="PF07669"/>
    </source>
</evidence>
<dbReference type="InterPro" id="IPR041963">
    <property type="entry name" value="BsuBI/PstI_C_sf"/>
</dbReference>
<evidence type="ECO:0000256" key="1">
    <source>
        <dbReference type="ARBA" id="ARBA00006594"/>
    </source>
</evidence>
<dbReference type="Pfam" id="PF06616">
    <property type="entry name" value="BsuBI_PstI_RE"/>
    <property type="match status" value="1"/>
</dbReference>
<dbReference type="SUPFAM" id="SSF53335">
    <property type="entry name" value="S-adenosyl-L-methionine-dependent methyltransferases"/>
    <property type="match status" value="1"/>
</dbReference>
<dbReference type="PANTHER" id="PTHR33841">
    <property type="entry name" value="DNA METHYLTRANSFERASE YEEA-RELATED"/>
    <property type="match status" value="1"/>
</dbReference>
<reference evidence="10 11" key="1">
    <citation type="submission" date="2018-12" db="EMBL/GenBank/DDBJ databases">
        <title>Genome Sequence of Candidatus Viridilinea halotolerans isolated from saline sulfide-rich spring.</title>
        <authorList>
            <person name="Grouzdev D.S."/>
            <person name="Burganskaya E.I."/>
            <person name="Krutkina M.S."/>
            <person name="Sukhacheva M.V."/>
            <person name="Gorlenko V.M."/>
        </authorList>
    </citation>
    <scope>NUCLEOTIDE SEQUENCE [LARGE SCALE GENOMIC DNA]</scope>
    <source>
        <strain evidence="10">Chok-6</strain>
    </source>
</reference>
<evidence type="ECO:0000313" key="11">
    <source>
        <dbReference type="Proteomes" id="UP000280307"/>
    </source>
</evidence>
<evidence type="ECO:0000259" key="9">
    <source>
        <dbReference type="Pfam" id="PF17728"/>
    </source>
</evidence>
<dbReference type="GO" id="GO:0032259">
    <property type="term" value="P:methylation"/>
    <property type="evidence" value="ECO:0007669"/>
    <property type="project" value="UniProtKB-KW"/>
</dbReference>
<evidence type="ECO:0000256" key="2">
    <source>
        <dbReference type="ARBA" id="ARBA00011900"/>
    </source>
</evidence>
<organism evidence="10 11">
    <name type="scientific">Candidatus Viridilinea halotolerans</name>
    <dbReference type="NCBI Taxonomy" id="2491704"/>
    <lineage>
        <taxon>Bacteria</taxon>
        <taxon>Bacillati</taxon>
        <taxon>Chloroflexota</taxon>
        <taxon>Chloroflexia</taxon>
        <taxon>Chloroflexales</taxon>
        <taxon>Chloroflexineae</taxon>
        <taxon>Oscillochloridaceae</taxon>
        <taxon>Candidatus Viridilinea</taxon>
    </lineage>
</organism>
<comment type="caution">
    <text evidence="10">The sequence shown here is derived from an EMBL/GenBank/DDBJ whole genome shotgun (WGS) entry which is preliminary data.</text>
</comment>
<dbReference type="Gene3D" id="3.40.1350.80">
    <property type="match status" value="1"/>
</dbReference>
<protein>
    <recommendedName>
        <fullName evidence="2">site-specific DNA-methyltransferase (adenine-specific)</fullName>
        <ecNumber evidence="2">2.1.1.72</ecNumber>
    </recommendedName>
</protein>
<dbReference type="GO" id="GO:0009007">
    <property type="term" value="F:site-specific DNA-methyltransferase (adenine-specific) activity"/>
    <property type="evidence" value="ECO:0007669"/>
    <property type="project" value="UniProtKB-EC"/>
</dbReference>
<gene>
    <name evidence="10" type="ORF">EI684_07085</name>
</gene>
<dbReference type="InterPro" id="IPR041454">
    <property type="entry name" value="BsuBI/PstI_N"/>
</dbReference>
<evidence type="ECO:0000256" key="5">
    <source>
        <dbReference type="ARBA" id="ARBA00022691"/>
    </source>
</evidence>